<feature type="domain" description="DUF6545" evidence="2">
    <location>
        <begin position="233"/>
        <end position="301"/>
    </location>
</feature>
<keyword evidence="1" id="KW-0472">Membrane</keyword>
<comment type="caution">
    <text evidence="3">The sequence shown here is derived from an EMBL/GenBank/DDBJ whole genome shotgun (WGS) entry which is preliminary data.</text>
</comment>
<accession>A0A931IAV6</accession>
<gene>
    <name evidence="3" type="ORF">IT779_15210</name>
</gene>
<protein>
    <recommendedName>
        <fullName evidence="2">DUF6545 domain-containing protein</fullName>
    </recommendedName>
</protein>
<keyword evidence="1" id="KW-1133">Transmembrane helix</keyword>
<reference evidence="3" key="1">
    <citation type="submission" date="2020-11" db="EMBL/GenBank/DDBJ databases">
        <title>Nocardia NEAU-351.nov., a novel actinomycete isolated from the cow dung.</title>
        <authorList>
            <person name="Zhang X."/>
        </authorList>
    </citation>
    <scope>NUCLEOTIDE SEQUENCE</scope>
    <source>
        <strain evidence="3">NEAU-351</strain>
    </source>
</reference>
<dbReference type="EMBL" id="JADMLG010000005">
    <property type="protein sequence ID" value="MBH0777626.1"/>
    <property type="molecule type" value="Genomic_DNA"/>
</dbReference>
<evidence type="ECO:0000313" key="4">
    <source>
        <dbReference type="Proteomes" id="UP000655751"/>
    </source>
</evidence>
<feature type="transmembrane region" description="Helical" evidence="1">
    <location>
        <begin position="64"/>
        <end position="86"/>
    </location>
</feature>
<dbReference type="InterPro" id="IPR046675">
    <property type="entry name" value="DUF6545"/>
</dbReference>
<feature type="transmembrane region" description="Helical" evidence="1">
    <location>
        <begin position="6"/>
        <end position="27"/>
    </location>
</feature>
<feature type="transmembrane region" description="Helical" evidence="1">
    <location>
        <begin position="203"/>
        <end position="227"/>
    </location>
</feature>
<feature type="transmembrane region" description="Helical" evidence="1">
    <location>
        <begin position="128"/>
        <end position="149"/>
    </location>
</feature>
<dbReference type="AlphaFoldDB" id="A0A931IAV6"/>
<feature type="transmembrane region" description="Helical" evidence="1">
    <location>
        <begin position="169"/>
        <end position="191"/>
    </location>
</feature>
<dbReference type="Pfam" id="PF20182">
    <property type="entry name" value="DUF6545"/>
    <property type="match status" value="1"/>
</dbReference>
<evidence type="ECO:0000256" key="1">
    <source>
        <dbReference type="SAM" id="Phobius"/>
    </source>
</evidence>
<sequence length="355" mass="39121">MMGLPPGIMWVIATFALTVSLLRCVFLRDNLTDRLINRALTVCSFGVVLIVLIEPFGVDAITHMRAIFGFAGPSCIYGAARLLAGADPHDAWQRQRRYDLLAVAGIAVTLTIDAAHFFGAVPASVPKAWYSMAATLECVPVALSGFLLLRAGIREIRSDRTPFVRRLVFTLFAAVAGFWICYAAALLVLYFRGAPMADLGQQWSIAGFSFFTAIIGLMGIPLVHIALVRLDLDRDSRDCRRLHPLWSDLIAAVPHVALAPEAVADRGPASRRYRMAIEIRDALLQLRRHAADYRPDDLRGQTLRLVSAAESASREPRLAAHGHDSELRDLLDLAARWPRVKRDYLAATPDSVLSL</sequence>
<evidence type="ECO:0000259" key="2">
    <source>
        <dbReference type="Pfam" id="PF20182"/>
    </source>
</evidence>
<proteinExistence type="predicted"/>
<keyword evidence="1" id="KW-0812">Transmembrane</keyword>
<dbReference type="RefSeq" id="WP_196149945.1">
    <property type="nucleotide sequence ID" value="NZ_JADMLG010000005.1"/>
</dbReference>
<name>A0A931IAV6_9NOCA</name>
<organism evidence="3 4">
    <name type="scientific">Nocardia bovistercoris</name>
    <dbReference type="NCBI Taxonomy" id="2785916"/>
    <lineage>
        <taxon>Bacteria</taxon>
        <taxon>Bacillati</taxon>
        <taxon>Actinomycetota</taxon>
        <taxon>Actinomycetes</taxon>
        <taxon>Mycobacteriales</taxon>
        <taxon>Nocardiaceae</taxon>
        <taxon>Nocardia</taxon>
    </lineage>
</organism>
<feature type="transmembrane region" description="Helical" evidence="1">
    <location>
        <begin position="39"/>
        <end position="58"/>
    </location>
</feature>
<keyword evidence="4" id="KW-1185">Reference proteome</keyword>
<feature type="transmembrane region" description="Helical" evidence="1">
    <location>
        <begin position="98"/>
        <end position="122"/>
    </location>
</feature>
<dbReference type="Proteomes" id="UP000655751">
    <property type="component" value="Unassembled WGS sequence"/>
</dbReference>
<evidence type="ECO:0000313" key="3">
    <source>
        <dbReference type="EMBL" id="MBH0777626.1"/>
    </source>
</evidence>